<evidence type="ECO:0000313" key="3">
    <source>
        <dbReference type="EMBL" id="CAI5731062.1"/>
    </source>
</evidence>
<evidence type="ECO:0000256" key="2">
    <source>
        <dbReference type="SAM" id="SignalP"/>
    </source>
</evidence>
<accession>A0AAV0U2E2</accession>
<feature type="chain" id="PRO_5043538729" description="RxLR effector candidate protein" evidence="2">
    <location>
        <begin position="25"/>
        <end position="222"/>
    </location>
</feature>
<dbReference type="EMBL" id="CANTFL010001076">
    <property type="protein sequence ID" value="CAI5731062.1"/>
    <property type="molecule type" value="Genomic_DNA"/>
</dbReference>
<organism evidence="3 4">
    <name type="scientific">Hyaloperonospora brassicae</name>
    <name type="common">Brassica downy mildew</name>
    <name type="synonym">Peronospora brassicae</name>
    <dbReference type="NCBI Taxonomy" id="162125"/>
    <lineage>
        <taxon>Eukaryota</taxon>
        <taxon>Sar</taxon>
        <taxon>Stramenopiles</taxon>
        <taxon>Oomycota</taxon>
        <taxon>Peronosporomycetes</taxon>
        <taxon>Peronosporales</taxon>
        <taxon>Peronosporaceae</taxon>
        <taxon>Hyaloperonospora</taxon>
    </lineage>
</organism>
<sequence>MRHVFSLAVSVAALIAVCSSFGRAEIASNEDDAPNEPPRNLTRVVHNLAAHLKAEADSETPSAPDEERLSFEFLKTFAARIRGKSVTGAVEETATKAQALSRSASLSKSAKAAEANPAPQFTKQEIEAGTKAMADVPLTKWGKFLMGLKILAGAGFAWAVAASVYAMGSAYTIRLLQDKGTRAHTFLLLAVVAGADSFFVSFEAVDDRRAFVQMEFMMADDV</sequence>
<evidence type="ECO:0008006" key="5">
    <source>
        <dbReference type="Google" id="ProtNLM"/>
    </source>
</evidence>
<keyword evidence="1" id="KW-0812">Transmembrane</keyword>
<feature type="signal peptide" evidence="2">
    <location>
        <begin position="1"/>
        <end position="24"/>
    </location>
</feature>
<keyword evidence="1" id="KW-0472">Membrane</keyword>
<evidence type="ECO:0000256" key="1">
    <source>
        <dbReference type="SAM" id="Phobius"/>
    </source>
</evidence>
<dbReference type="AlphaFoldDB" id="A0AAV0U2E2"/>
<proteinExistence type="predicted"/>
<name>A0AAV0U2E2_HYABA</name>
<evidence type="ECO:0000313" key="4">
    <source>
        <dbReference type="Proteomes" id="UP001162031"/>
    </source>
</evidence>
<keyword evidence="1" id="KW-1133">Transmembrane helix</keyword>
<feature type="transmembrane region" description="Helical" evidence="1">
    <location>
        <begin position="185"/>
        <end position="205"/>
    </location>
</feature>
<gene>
    <name evidence="3" type="ORF">HBR001_LOCUS5060</name>
</gene>
<reference evidence="3" key="1">
    <citation type="submission" date="2022-12" db="EMBL/GenBank/DDBJ databases">
        <authorList>
            <person name="Webb A."/>
        </authorList>
    </citation>
    <scope>NUCLEOTIDE SEQUENCE</scope>
    <source>
        <strain evidence="3">Hp1</strain>
    </source>
</reference>
<comment type="caution">
    <text evidence="3">The sequence shown here is derived from an EMBL/GenBank/DDBJ whole genome shotgun (WGS) entry which is preliminary data.</text>
</comment>
<keyword evidence="4" id="KW-1185">Reference proteome</keyword>
<keyword evidence="2" id="KW-0732">Signal</keyword>
<feature type="transmembrane region" description="Helical" evidence="1">
    <location>
        <begin position="150"/>
        <end position="173"/>
    </location>
</feature>
<dbReference type="Proteomes" id="UP001162031">
    <property type="component" value="Unassembled WGS sequence"/>
</dbReference>
<protein>
    <recommendedName>
        <fullName evidence="5">RxLR effector candidate protein</fullName>
    </recommendedName>
</protein>